<sequence>MPNLPLSLTIQAWLLVLMCLAVAGHKFEILGFKIAFLGFAILVLSSLIVGLVALVLALIGKHSLATGFGALCIGLLPVGVVLMLVGAGLKVPAIHDISTDLTAPPEFTAAQALRKDGENSLDMPSEAVRKQQADFYTSLAPITVQAAPNLAFKKALSVAEQLGWQVHFTDSAKLRFEAVDETALFGFKDDIVVRVRATGQGSVIDVRSVSRVGESDLGANAKRIQAFVDTFKQ</sequence>
<reference evidence="2" key="1">
    <citation type="submission" date="2023-07" db="EMBL/GenBank/DDBJ databases">
        <title>Genome content predicts the carbon catabolic preferences of heterotrophic bacteria.</title>
        <authorList>
            <person name="Gralka M."/>
        </authorList>
    </citation>
    <scope>NUCLEOTIDE SEQUENCE</scope>
    <source>
        <strain evidence="2">I3M17_2</strain>
    </source>
</reference>
<keyword evidence="1" id="KW-1133">Transmembrane helix</keyword>
<organism evidence="2 3">
    <name type="scientific">Saccharophagus degradans</name>
    <dbReference type="NCBI Taxonomy" id="86304"/>
    <lineage>
        <taxon>Bacteria</taxon>
        <taxon>Pseudomonadati</taxon>
        <taxon>Pseudomonadota</taxon>
        <taxon>Gammaproteobacteria</taxon>
        <taxon>Cellvibrionales</taxon>
        <taxon>Cellvibrionaceae</taxon>
        <taxon>Saccharophagus</taxon>
    </lineage>
</organism>
<keyword evidence="1" id="KW-0812">Transmembrane</keyword>
<keyword evidence="1" id="KW-0472">Membrane</keyword>
<name>A0AAW7X7U8_9GAMM</name>
<evidence type="ECO:0000313" key="2">
    <source>
        <dbReference type="EMBL" id="MDO6422873.1"/>
    </source>
</evidence>
<feature type="transmembrane region" description="Helical" evidence="1">
    <location>
        <begin position="6"/>
        <end position="24"/>
    </location>
</feature>
<dbReference type="RefSeq" id="WP_303492748.1">
    <property type="nucleotide sequence ID" value="NZ_JAUOPB010000007.1"/>
</dbReference>
<gene>
    <name evidence="2" type="ORF">Q4521_10335</name>
</gene>
<evidence type="ECO:0000313" key="3">
    <source>
        <dbReference type="Proteomes" id="UP001169760"/>
    </source>
</evidence>
<dbReference type="EMBL" id="JAUOPB010000007">
    <property type="protein sequence ID" value="MDO6422873.1"/>
    <property type="molecule type" value="Genomic_DNA"/>
</dbReference>
<feature type="transmembrane region" description="Helical" evidence="1">
    <location>
        <begin position="65"/>
        <end position="89"/>
    </location>
</feature>
<dbReference type="Pfam" id="PF07386">
    <property type="entry name" value="DUF1499"/>
    <property type="match status" value="1"/>
</dbReference>
<evidence type="ECO:0000256" key="1">
    <source>
        <dbReference type="SAM" id="Phobius"/>
    </source>
</evidence>
<dbReference type="InterPro" id="IPR010865">
    <property type="entry name" value="DUF1499"/>
</dbReference>
<dbReference type="Proteomes" id="UP001169760">
    <property type="component" value="Unassembled WGS sequence"/>
</dbReference>
<accession>A0AAW7X7U8</accession>
<feature type="transmembrane region" description="Helical" evidence="1">
    <location>
        <begin position="36"/>
        <end position="59"/>
    </location>
</feature>
<dbReference type="AlphaFoldDB" id="A0AAW7X7U8"/>
<proteinExistence type="predicted"/>
<comment type="caution">
    <text evidence="2">The sequence shown here is derived from an EMBL/GenBank/DDBJ whole genome shotgun (WGS) entry which is preliminary data.</text>
</comment>
<protein>
    <submittedName>
        <fullName evidence="2">DUF1499 domain-containing protein</fullName>
    </submittedName>
</protein>